<keyword evidence="3" id="KW-1185">Reference proteome</keyword>
<reference evidence="2 3" key="1">
    <citation type="journal article" date="2018" name="Nat. Ecol. Evol.">
        <title>Pezizomycetes genomes reveal the molecular basis of ectomycorrhizal truffle lifestyle.</title>
        <authorList>
            <person name="Murat C."/>
            <person name="Payen T."/>
            <person name="Noel B."/>
            <person name="Kuo A."/>
            <person name="Morin E."/>
            <person name="Chen J."/>
            <person name="Kohler A."/>
            <person name="Krizsan K."/>
            <person name="Balestrini R."/>
            <person name="Da Silva C."/>
            <person name="Montanini B."/>
            <person name="Hainaut M."/>
            <person name="Levati E."/>
            <person name="Barry K.W."/>
            <person name="Belfiori B."/>
            <person name="Cichocki N."/>
            <person name="Clum A."/>
            <person name="Dockter R.B."/>
            <person name="Fauchery L."/>
            <person name="Guy J."/>
            <person name="Iotti M."/>
            <person name="Le Tacon F."/>
            <person name="Lindquist E.A."/>
            <person name="Lipzen A."/>
            <person name="Malagnac F."/>
            <person name="Mello A."/>
            <person name="Molinier V."/>
            <person name="Miyauchi S."/>
            <person name="Poulain J."/>
            <person name="Riccioni C."/>
            <person name="Rubini A."/>
            <person name="Sitrit Y."/>
            <person name="Splivallo R."/>
            <person name="Traeger S."/>
            <person name="Wang M."/>
            <person name="Zifcakova L."/>
            <person name="Wipf D."/>
            <person name="Zambonelli A."/>
            <person name="Paolocci F."/>
            <person name="Nowrousian M."/>
            <person name="Ottonello S."/>
            <person name="Baldrian P."/>
            <person name="Spatafora J.W."/>
            <person name="Henrissat B."/>
            <person name="Nagy L.G."/>
            <person name="Aury J.M."/>
            <person name="Wincker P."/>
            <person name="Grigoriev I.V."/>
            <person name="Bonfante P."/>
            <person name="Martin F.M."/>
        </authorList>
    </citation>
    <scope>NUCLEOTIDE SEQUENCE [LARGE SCALE GENOMIC DNA]</scope>
    <source>
        <strain evidence="2 3">RN42</strain>
    </source>
</reference>
<dbReference type="AlphaFoldDB" id="A0A3N4IBN6"/>
<dbReference type="EMBL" id="ML119668">
    <property type="protein sequence ID" value="RPA82876.1"/>
    <property type="molecule type" value="Genomic_DNA"/>
</dbReference>
<protein>
    <submittedName>
        <fullName evidence="2">Uncharacterized protein</fullName>
    </submittedName>
</protein>
<feature type="compositionally biased region" description="Pro residues" evidence="1">
    <location>
        <begin position="8"/>
        <end position="18"/>
    </location>
</feature>
<feature type="region of interest" description="Disordered" evidence="1">
    <location>
        <begin position="1"/>
        <end position="45"/>
    </location>
</feature>
<organism evidence="2 3">
    <name type="scientific">Ascobolus immersus RN42</name>
    <dbReference type="NCBI Taxonomy" id="1160509"/>
    <lineage>
        <taxon>Eukaryota</taxon>
        <taxon>Fungi</taxon>
        <taxon>Dikarya</taxon>
        <taxon>Ascomycota</taxon>
        <taxon>Pezizomycotina</taxon>
        <taxon>Pezizomycetes</taxon>
        <taxon>Pezizales</taxon>
        <taxon>Ascobolaceae</taxon>
        <taxon>Ascobolus</taxon>
    </lineage>
</organism>
<evidence type="ECO:0000313" key="3">
    <source>
        <dbReference type="Proteomes" id="UP000275078"/>
    </source>
</evidence>
<sequence length="190" mass="21811">MEQTKEQTPPPQPSPPTTDSPQTRHQLHEEDPDDDPVETLKPSNIPPELSDFLAICERDNGMVAYDRILFDWELEEWLEEKGCSGFIFMLFKHDAPKFDCADTVWGLRLERAVVHLSANGNICVWRQEEGGRLDNYKWTYTQECYLKIAQLLRYLTTSFVGGNAPKFIPLHPSNMLHTPNPPSPHNYAPC</sequence>
<evidence type="ECO:0000256" key="1">
    <source>
        <dbReference type="SAM" id="MobiDB-lite"/>
    </source>
</evidence>
<evidence type="ECO:0000313" key="2">
    <source>
        <dbReference type="EMBL" id="RPA82876.1"/>
    </source>
</evidence>
<dbReference type="Proteomes" id="UP000275078">
    <property type="component" value="Unassembled WGS sequence"/>
</dbReference>
<gene>
    <name evidence="2" type="ORF">BJ508DRAFT_375385</name>
</gene>
<proteinExistence type="predicted"/>
<accession>A0A3N4IBN6</accession>
<name>A0A3N4IBN6_ASCIM</name>